<comment type="caution">
    <text evidence="1">The sequence shown here is derived from an EMBL/GenBank/DDBJ whole genome shotgun (WGS) entry which is preliminary data.</text>
</comment>
<reference evidence="1 2" key="1">
    <citation type="submission" date="2011-08" db="EMBL/GenBank/DDBJ databases">
        <authorList>
            <person name="Lin Y."/>
            <person name="Hao X."/>
            <person name="Johnstone L."/>
            <person name="Miller S.J."/>
            <person name="Wei G."/>
            <person name="Rensing C."/>
        </authorList>
    </citation>
    <scope>NUCLEOTIDE SEQUENCE [LARGE SCALE GENOMIC DNA]</scope>
    <source>
        <strain evidence="1 2">K42</strain>
    </source>
</reference>
<evidence type="ECO:0000313" key="1">
    <source>
        <dbReference type="EMBL" id="EGX54890.1"/>
    </source>
</evidence>
<dbReference type="Proteomes" id="UP000004217">
    <property type="component" value="Unassembled WGS sequence"/>
</dbReference>
<dbReference type="AlphaFoldDB" id="G2GNN0"/>
<protein>
    <submittedName>
        <fullName evidence="1">Uncharacterized protein</fullName>
    </submittedName>
</protein>
<gene>
    <name evidence="1" type="ORF">SZN_35677</name>
</gene>
<name>G2GNN0_9ACTN</name>
<accession>G2GNN0</accession>
<sequence length="60" mass="5948">GEASYAAAERLGIPPDPARGGAASGVTYIVFKNSRVSPLESRDAAVALGGKLAEEFAAGG</sequence>
<keyword evidence="2" id="KW-1185">Reference proteome</keyword>
<proteinExistence type="predicted"/>
<feature type="non-terminal residue" evidence="1">
    <location>
        <position position="1"/>
    </location>
</feature>
<dbReference type="EMBL" id="AGBF01000304">
    <property type="protein sequence ID" value="EGX54890.1"/>
    <property type="molecule type" value="Genomic_DNA"/>
</dbReference>
<evidence type="ECO:0000313" key="2">
    <source>
        <dbReference type="Proteomes" id="UP000004217"/>
    </source>
</evidence>
<organism evidence="1 2">
    <name type="scientific">Streptomyces zinciresistens K42</name>
    <dbReference type="NCBI Taxonomy" id="700597"/>
    <lineage>
        <taxon>Bacteria</taxon>
        <taxon>Bacillati</taxon>
        <taxon>Actinomycetota</taxon>
        <taxon>Actinomycetes</taxon>
        <taxon>Kitasatosporales</taxon>
        <taxon>Streptomycetaceae</taxon>
        <taxon>Streptomyces</taxon>
    </lineage>
</organism>